<accession>A0A0B2VW30</accession>
<organism evidence="2 3">
    <name type="scientific">Toxocara canis</name>
    <name type="common">Canine roundworm</name>
    <dbReference type="NCBI Taxonomy" id="6265"/>
    <lineage>
        <taxon>Eukaryota</taxon>
        <taxon>Metazoa</taxon>
        <taxon>Ecdysozoa</taxon>
        <taxon>Nematoda</taxon>
        <taxon>Chromadorea</taxon>
        <taxon>Rhabditida</taxon>
        <taxon>Spirurina</taxon>
        <taxon>Ascaridomorpha</taxon>
        <taxon>Ascaridoidea</taxon>
        <taxon>Toxocaridae</taxon>
        <taxon>Toxocara</taxon>
    </lineage>
</organism>
<dbReference type="EMBL" id="JPKZ01000722">
    <property type="protein sequence ID" value="KHN85863.1"/>
    <property type="molecule type" value="Genomic_DNA"/>
</dbReference>
<dbReference type="AlphaFoldDB" id="A0A0B2VW30"/>
<evidence type="ECO:0000313" key="3">
    <source>
        <dbReference type="Proteomes" id="UP000031036"/>
    </source>
</evidence>
<dbReference type="Proteomes" id="UP000031036">
    <property type="component" value="Unassembled WGS sequence"/>
</dbReference>
<evidence type="ECO:0000313" key="2">
    <source>
        <dbReference type="EMBL" id="KHN85863.1"/>
    </source>
</evidence>
<feature type="chain" id="PRO_5002078651" evidence="1">
    <location>
        <begin position="22"/>
        <end position="103"/>
    </location>
</feature>
<comment type="caution">
    <text evidence="2">The sequence shown here is derived from an EMBL/GenBank/DDBJ whole genome shotgun (WGS) entry which is preliminary data.</text>
</comment>
<gene>
    <name evidence="2" type="ORF">Tcan_11322</name>
</gene>
<keyword evidence="1" id="KW-0732">Signal</keyword>
<feature type="signal peptide" evidence="1">
    <location>
        <begin position="1"/>
        <end position="21"/>
    </location>
</feature>
<sequence length="103" mass="11330">MQRISITVLLLLILNVETISCFGNGFAGRHLMQLVSNLGKPRVERASVGVLLEPQMDSISEERLGTKEDIAVSGDAQVPSLSGALNANIVRPRWEKVVWIYGR</sequence>
<protein>
    <submittedName>
        <fullName evidence="2">Uncharacterized protein</fullName>
    </submittedName>
</protein>
<proteinExistence type="predicted"/>
<keyword evidence="3" id="KW-1185">Reference proteome</keyword>
<evidence type="ECO:0000256" key="1">
    <source>
        <dbReference type="SAM" id="SignalP"/>
    </source>
</evidence>
<reference evidence="2 3" key="1">
    <citation type="submission" date="2014-11" db="EMBL/GenBank/DDBJ databases">
        <title>Genetic blueprint of the zoonotic pathogen Toxocara canis.</title>
        <authorList>
            <person name="Zhu X.-Q."/>
            <person name="Korhonen P.K."/>
            <person name="Cai H."/>
            <person name="Young N.D."/>
            <person name="Nejsum P."/>
            <person name="von Samson-Himmelstjerna G."/>
            <person name="Boag P.R."/>
            <person name="Tan P."/>
            <person name="Li Q."/>
            <person name="Min J."/>
            <person name="Yang Y."/>
            <person name="Wang X."/>
            <person name="Fang X."/>
            <person name="Hall R.S."/>
            <person name="Hofmann A."/>
            <person name="Sternberg P.W."/>
            <person name="Jex A.R."/>
            <person name="Gasser R.B."/>
        </authorList>
    </citation>
    <scope>NUCLEOTIDE SEQUENCE [LARGE SCALE GENOMIC DNA]</scope>
    <source>
        <strain evidence="2">PN_DK_2014</strain>
    </source>
</reference>
<name>A0A0B2VW30_TOXCA</name>